<evidence type="ECO:0000313" key="10">
    <source>
        <dbReference type="Proteomes" id="UP000048289"/>
    </source>
</evidence>
<dbReference type="EMBL" id="CGCX01000096">
    <property type="protein sequence ID" value="CFR67045.1"/>
    <property type="molecule type" value="Genomic_DNA"/>
</dbReference>
<evidence type="ECO:0000313" key="5">
    <source>
        <dbReference type="EMBL" id="COW93477.1"/>
    </source>
</evidence>
<dbReference type="EMBL" id="CFOH01000408">
    <property type="protein sequence ID" value="CFE55395.1"/>
    <property type="molecule type" value="Genomic_DNA"/>
</dbReference>
<evidence type="ECO:0000313" key="4">
    <source>
        <dbReference type="EMBL" id="COW05953.1"/>
    </source>
</evidence>
<dbReference type="Proteomes" id="UP000046680">
    <property type="component" value="Unassembled WGS sequence"/>
</dbReference>
<reference evidence="6 7" key="2">
    <citation type="submission" date="2015-03" db="EMBL/GenBank/DDBJ databases">
        <authorList>
            <consortium name="Pathogen Informatics"/>
        </authorList>
    </citation>
    <scope>NUCLEOTIDE SEQUENCE [LARGE SCALE GENOMIC DNA]</scope>
    <source>
        <strain evidence="3 8">C09601061</strain>
        <strain evidence="4 7">G09801536</strain>
        <strain evidence="1 10">G09901357</strain>
        <strain evidence="2 9">H09601792</strain>
        <strain evidence="6">K00500041</strain>
    </source>
</reference>
<accession>A0A0U0RHP9</accession>
<evidence type="ECO:0000313" key="7">
    <source>
        <dbReference type="Proteomes" id="UP000045842"/>
    </source>
</evidence>
<dbReference type="Proteomes" id="UP000046947">
    <property type="component" value="Unassembled WGS sequence"/>
</dbReference>
<evidence type="ECO:0000313" key="1">
    <source>
        <dbReference type="EMBL" id="CFE41914.1"/>
    </source>
</evidence>
<dbReference type="EMBL" id="CSAD01000486">
    <property type="protein sequence ID" value="COW05953.1"/>
    <property type="molecule type" value="Genomic_DNA"/>
</dbReference>
<protein>
    <submittedName>
        <fullName evidence="5">Uncharacterized protein</fullName>
    </submittedName>
</protein>
<evidence type="ECO:0000313" key="8">
    <source>
        <dbReference type="Proteomes" id="UP000046680"/>
    </source>
</evidence>
<evidence type="ECO:0000313" key="2">
    <source>
        <dbReference type="EMBL" id="CFE55395.1"/>
    </source>
</evidence>
<organism evidence="5 6">
    <name type="scientific">Mycobacterium tuberculosis</name>
    <dbReference type="NCBI Taxonomy" id="1773"/>
    <lineage>
        <taxon>Bacteria</taxon>
        <taxon>Bacillati</taxon>
        <taxon>Actinomycetota</taxon>
        <taxon>Actinomycetes</taxon>
        <taxon>Mycobacteriales</taxon>
        <taxon>Mycobacteriaceae</taxon>
        <taxon>Mycobacterium</taxon>
        <taxon>Mycobacterium tuberculosis complex</taxon>
    </lineage>
</organism>
<dbReference type="EMBL" id="CSAE01000799">
    <property type="protein sequence ID" value="COW93477.1"/>
    <property type="molecule type" value="Genomic_DNA"/>
</dbReference>
<evidence type="ECO:0000313" key="6">
    <source>
        <dbReference type="Proteomes" id="UP000038802"/>
    </source>
</evidence>
<name>A0A0U0RHP9_MYCTX</name>
<evidence type="ECO:0000313" key="3">
    <source>
        <dbReference type="EMBL" id="CFR67045.1"/>
    </source>
</evidence>
<dbReference type="Proteomes" id="UP000048289">
    <property type="component" value="Unassembled WGS sequence"/>
</dbReference>
<dbReference type="AlphaFoldDB" id="A0A0U0RHP9"/>
<dbReference type="Proteomes" id="UP000038802">
    <property type="component" value="Unassembled WGS sequence"/>
</dbReference>
<sequence length="287" mass="31230">MFTGTGNIVNFHRLAEVVAQHRQLGQDIAIQHVHRIDAPGTDFRCIQRQEAVGVPQGQQDLSHTVANSLLSDDQVAAAQNRRCHQEPPHGVGAVAIEHLCYVWIVAQRLAHLLAIETKDNPMRHTGFECRPVKERGRQHMQCVKPATGLPDVLDDEVAGVVSLEPIQVLERVVHLGIRHGSRVEPHVEHIGNASHRATASRIVWVGTGELVDVGPVQIGRAYAEVALQLVEAAVDIDARVGRVVGLPYRNRGTPVAIPGDRPIAGALQPLAELAVLDVFGIPRDLLV</sequence>
<dbReference type="Proteomes" id="UP000045842">
    <property type="component" value="Unassembled WGS sequence"/>
</dbReference>
<dbReference type="EMBL" id="CFOE01000476">
    <property type="protein sequence ID" value="CFE41914.1"/>
    <property type="molecule type" value="Genomic_DNA"/>
</dbReference>
<gene>
    <name evidence="3" type="ORF">ERS007657_00444</name>
    <name evidence="4" type="ORF">ERS007679_03021</name>
    <name evidence="1" type="ORF">ERS007681_03061</name>
    <name evidence="2" type="ORF">ERS007688_02443</name>
    <name evidence="5" type="ORF">ERS007703_04484</name>
</gene>
<proteinExistence type="predicted"/>
<evidence type="ECO:0000313" key="9">
    <source>
        <dbReference type="Proteomes" id="UP000046947"/>
    </source>
</evidence>
<reference evidence="5" key="1">
    <citation type="submission" date="2015-03" db="EMBL/GenBank/DDBJ databases">
        <authorList>
            <person name="Murphy D."/>
        </authorList>
    </citation>
    <scope>NUCLEOTIDE SEQUENCE [LARGE SCALE GENOMIC DNA]</scope>
    <source>
        <strain evidence="5">K00500041</strain>
    </source>
</reference>